<comment type="caution">
    <text evidence="2">The sequence shown here is derived from an EMBL/GenBank/DDBJ whole genome shotgun (WGS) entry which is preliminary data.</text>
</comment>
<dbReference type="InterPro" id="IPR016197">
    <property type="entry name" value="Chromo-like_dom_sf"/>
</dbReference>
<dbReference type="Pfam" id="PF00385">
    <property type="entry name" value="Chromo"/>
    <property type="match status" value="1"/>
</dbReference>
<organism evidence="2 3">
    <name type="scientific">Austropuccinia psidii MF-1</name>
    <dbReference type="NCBI Taxonomy" id="1389203"/>
    <lineage>
        <taxon>Eukaryota</taxon>
        <taxon>Fungi</taxon>
        <taxon>Dikarya</taxon>
        <taxon>Basidiomycota</taxon>
        <taxon>Pucciniomycotina</taxon>
        <taxon>Pucciniomycetes</taxon>
        <taxon>Pucciniales</taxon>
        <taxon>Sphaerophragmiaceae</taxon>
        <taxon>Austropuccinia</taxon>
    </lineage>
</organism>
<dbReference type="Gene3D" id="2.40.50.40">
    <property type="match status" value="1"/>
</dbReference>
<feature type="domain" description="Chromo" evidence="1">
    <location>
        <begin position="81"/>
        <end position="146"/>
    </location>
</feature>
<accession>A0A9Q3BDP8</accession>
<evidence type="ECO:0000259" key="1">
    <source>
        <dbReference type="PROSITE" id="PS50013"/>
    </source>
</evidence>
<gene>
    <name evidence="2" type="ORF">O181_003087</name>
</gene>
<keyword evidence="3" id="KW-1185">Reference proteome</keyword>
<dbReference type="GO" id="GO:0006338">
    <property type="term" value="P:chromatin remodeling"/>
    <property type="evidence" value="ECO:0007669"/>
    <property type="project" value="UniProtKB-ARBA"/>
</dbReference>
<proteinExistence type="predicted"/>
<dbReference type="SUPFAM" id="SSF54160">
    <property type="entry name" value="Chromo domain-like"/>
    <property type="match status" value="1"/>
</dbReference>
<sequence length="149" mass="17078">MSFSNWDFQSVFSAAAQDIKKSFNCFSSGTRWTDGECKSYSRTVSPDVFHPVFHVTLLEPVKTSSIPNCNQLPPPPVLVEEQEEREVVQVQDSKLKRDKLWYLLEWKGFSEDPERITWEPASILTNSPDLVNNFHSLYPDKPGPNTSRV</sequence>
<dbReference type="InterPro" id="IPR000953">
    <property type="entry name" value="Chromo/chromo_shadow_dom"/>
</dbReference>
<dbReference type="CDD" id="cd00024">
    <property type="entry name" value="CD_CSD"/>
    <property type="match status" value="1"/>
</dbReference>
<evidence type="ECO:0000313" key="2">
    <source>
        <dbReference type="EMBL" id="MBW0463372.1"/>
    </source>
</evidence>
<dbReference type="AlphaFoldDB" id="A0A9Q3BDP8"/>
<dbReference type="PROSITE" id="PS50013">
    <property type="entry name" value="CHROMO_2"/>
    <property type="match status" value="1"/>
</dbReference>
<reference evidence="2" key="1">
    <citation type="submission" date="2021-03" db="EMBL/GenBank/DDBJ databases">
        <title>Draft genome sequence of rust myrtle Austropuccinia psidii MF-1, a brazilian biotype.</title>
        <authorList>
            <person name="Quecine M.C."/>
            <person name="Pachon D.M.R."/>
            <person name="Bonatelli M.L."/>
            <person name="Correr F.H."/>
            <person name="Franceschini L.M."/>
            <person name="Leite T.F."/>
            <person name="Margarido G.R.A."/>
            <person name="Almeida C.A."/>
            <person name="Ferrarezi J.A."/>
            <person name="Labate C.A."/>
        </authorList>
    </citation>
    <scope>NUCLEOTIDE SEQUENCE</scope>
    <source>
        <strain evidence="2">MF-1</strain>
    </source>
</reference>
<dbReference type="InterPro" id="IPR023780">
    <property type="entry name" value="Chromo_domain"/>
</dbReference>
<dbReference type="Proteomes" id="UP000765509">
    <property type="component" value="Unassembled WGS sequence"/>
</dbReference>
<protein>
    <recommendedName>
        <fullName evidence="1">Chromo domain-containing protein</fullName>
    </recommendedName>
</protein>
<evidence type="ECO:0000313" key="3">
    <source>
        <dbReference type="Proteomes" id="UP000765509"/>
    </source>
</evidence>
<name>A0A9Q3BDP8_9BASI</name>
<dbReference type="EMBL" id="AVOT02000535">
    <property type="protein sequence ID" value="MBW0463372.1"/>
    <property type="molecule type" value="Genomic_DNA"/>
</dbReference>